<organism evidence="4 5">
    <name type="scientific">Ranitomeya imitator</name>
    <name type="common">mimic poison frog</name>
    <dbReference type="NCBI Taxonomy" id="111125"/>
    <lineage>
        <taxon>Eukaryota</taxon>
        <taxon>Metazoa</taxon>
        <taxon>Chordata</taxon>
        <taxon>Craniata</taxon>
        <taxon>Vertebrata</taxon>
        <taxon>Euteleostomi</taxon>
        <taxon>Amphibia</taxon>
        <taxon>Batrachia</taxon>
        <taxon>Anura</taxon>
        <taxon>Neobatrachia</taxon>
        <taxon>Hyloidea</taxon>
        <taxon>Dendrobatidae</taxon>
        <taxon>Dendrobatinae</taxon>
        <taxon>Ranitomeya</taxon>
    </lineage>
</organism>
<keyword evidence="2" id="KW-0963">Cytoplasm</keyword>
<gene>
    <name evidence="4" type="ORF">RIMI_LOCUS15282563</name>
</gene>
<evidence type="ECO:0000256" key="2">
    <source>
        <dbReference type="ARBA" id="ARBA00022490"/>
    </source>
</evidence>
<dbReference type="Proteomes" id="UP001176940">
    <property type="component" value="Unassembled WGS sequence"/>
</dbReference>
<dbReference type="EMBL" id="CAUEEQ010040802">
    <property type="protein sequence ID" value="CAJ0955861.1"/>
    <property type="molecule type" value="Genomic_DNA"/>
</dbReference>
<protein>
    <submittedName>
        <fullName evidence="4">Uncharacterized protein</fullName>
    </submittedName>
</protein>
<dbReference type="InterPro" id="IPR004934">
    <property type="entry name" value="TMOD"/>
</dbReference>
<name>A0ABN9M7Q8_9NEOB</name>
<reference evidence="4" key="1">
    <citation type="submission" date="2023-07" db="EMBL/GenBank/DDBJ databases">
        <authorList>
            <person name="Stuckert A."/>
        </authorList>
    </citation>
    <scope>NUCLEOTIDE SEQUENCE</scope>
</reference>
<accession>A0ABN9M7Q8</accession>
<dbReference type="Gene3D" id="3.80.10.10">
    <property type="entry name" value="Ribonuclease Inhibitor"/>
    <property type="match status" value="1"/>
</dbReference>
<evidence type="ECO:0000313" key="5">
    <source>
        <dbReference type="Proteomes" id="UP001176940"/>
    </source>
</evidence>
<dbReference type="InterPro" id="IPR032675">
    <property type="entry name" value="LRR_dom_sf"/>
</dbReference>
<proteinExistence type="predicted"/>
<keyword evidence="3" id="KW-0206">Cytoskeleton</keyword>
<dbReference type="SUPFAM" id="SSF52047">
    <property type="entry name" value="RNI-like"/>
    <property type="match status" value="1"/>
</dbReference>
<evidence type="ECO:0000256" key="3">
    <source>
        <dbReference type="ARBA" id="ARBA00023212"/>
    </source>
</evidence>
<dbReference type="PANTHER" id="PTHR10901:SF8">
    <property type="entry name" value="TROPOMODULIN-1"/>
    <property type="match status" value="1"/>
</dbReference>
<sequence>MPTNKQQLKTTTVKAWQSIKKEETQRLLWQLPSDDPKDKSLRGSDRETLVAIQLAHDDQSTLQETVHSWVTSRPTDVYIHDLNERYHMAAHSGRRSRDRARGMSSRPRGVGQNIPILTLKDYAEAMKNNTCVKKFSIVGTRSNDPVAFGYGAHTAIYYAFADMLKVNTALKSLNVESNFISGTGILALVESLQQNTSLVELKIDNQQYFSIAE</sequence>
<comment type="subcellular location">
    <subcellularLocation>
        <location evidence="1">Cytoplasm</location>
        <location evidence="1">Cytoskeleton</location>
    </subcellularLocation>
</comment>
<evidence type="ECO:0000256" key="1">
    <source>
        <dbReference type="ARBA" id="ARBA00004245"/>
    </source>
</evidence>
<keyword evidence="5" id="KW-1185">Reference proteome</keyword>
<dbReference type="PANTHER" id="PTHR10901">
    <property type="entry name" value="TROPOMODULIN"/>
    <property type="match status" value="1"/>
</dbReference>
<comment type="caution">
    <text evidence="4">The sequence shown here is derived from an EMBL/GenBank/DDBJ whole genome shotgun (WGS) entry which is preliminary data.</text>
</comment>
<evidence type="ECO:0000313" key="4">
    <source>
        <dbReference type="EMBL" id="CAJ0955861.1"/>
    </source>
</evidence>